<dbReference type="PANTHER" id="PTHR30298">
    <property type="entry name" value="H REPEAT-ASSOCIATED PREDICTED TRANSPOSASE"/>
    <property type="match status" value="1"/>
</dbReference>
<dbReference type="GO" id="GO:0003677">
    <property type="term" value="F:DNA binding"/>
    <property type="evidence" value="ECO:0007669"/>
    <property type="project" value="InterPro"/>
</dbReference>
<dbReference type="InterPro" id="IPR047647">
    <property type="entry name" value="ISAs1_transpos"/>
</dbReference>
<dbReference type="KEGG" id="aji:C0Z10_07625"/>
<dbReference type="InterPro" id="IPR051698">
    <property type="entry name" value="Transposase_11-like"/>
</dbReference>
<dbReference type="PROSITE" id="PS51257">
    <property type="entry name" value="PROKAR_LIPOPROTEIN"/>
    <property type="match status" value="1"/>
</dbReference>
<dbReference type="Pfam" id="PF13808">
    <property type="entry name" value="DDE_Tnp_1_assoc"/>
    <property type="match status" value="1"/>
</dbReference>
<feature type="signal peptide" evidence="1">
    <location>
        <begin position="1"/>
        <end position="30"/>
    </location>
</feature>
<evidence type="ECO:0000259" key="2">
    <source>
        <dbReference type="Pfam" id="PF01609"/>
    </source>
</evidence>
<dbReference type="GO" id="GO:0006313">
    <property type="term" value="P:DNA transposition"/>
    <property type="evidence" value="ECO:0007669"/>
    <property type="project" value="InterPro"/>
</dbReference>
<dbReference type="AlphaFoldDB" id="A0A3Q9UFG8"/>
<proteinExistence type="predicted"/>
<evidence type="ECO:0000313" key="5">
    <source>
        <dbReference type="EMBL" id="AZZ40781.1"/>
    </source>
</evidence>
<keyword evidence="1" id="KW-0732">Signal</keyword>
<dbReference type="KEGG" id="aji:C0Z10_06660"/>
<evidence type="ECO:0000313" key="4">
    <source>
        <dbReference type="EMBL" id="AZZ40758.1"/>
    </source>
</evidence>
<organism evidence="5 7">
    <name type="scientific">Acidipropionibacterium jensenii</name>
    <dbReference type="NCBI Taxonomy" id="1749"/>
    <lineage>
        <taxon>Bacteria</taxon>
        <taxon>Bacillati</taxon>
        <taxon>Actinomycetota</taxon>
        <taxon>Actinomycetes</taxon>
        <taxon>Propionibacteriales</taxon>
        <taxon>Propionibacteriaceae</taxon>
        <taxon>Acidipropionibacterium</taxon>
    </lineage>
</organism>
<dbReference type="Proteomes" id="UP000285875">
    <property type="component" value="Chromosome"/>
</dbReference>
<dbReference type="GO" id="GO:0004803">
    <property type="term" value="F:transposase activity"/>
    <property type="evidence" value="ECO:0007669"/>
    <property type="project" value="InterPro"/>
</dbReference>
<gene>
    <name evidence="4" type="ORF">C0Z10_06660</name>
    <name evidence="5" type="ORF">C0Z10_07625</name>
    <name evidence="6" type="ORF">C0Z10_12895</name>
</gene>
<dbReference type="EMBL" id="CP025570">
    <property type="protein sequence ID" value="AZZ40781.1"/>
    <property type="molecule type" value="Genomic_DNA"/>
</dbReference>
<evidence type="ECO:0000313" key="6">
    <source>
        <dbReference type="EMBL" id="AZZ40919.1"/>
    </source>
</evidence>
<feature type="domain" description="Transposase IS4-like" evidence="2">
    <location>
        <begin position="93"/>
        <end position="321"/>
    </location>
</feature>
<dbReference type="InterPro" id="IPR002559">
    <property type="entry name" value="Transposase_11"/>
</dbReference>
<dbReference type="EMBL" id="CP025570">
    <property type="protein sequence ID" value="AZZ40758.1"/>
    <property type="molecule type" value="Genomic_DNA"/>
</dbReference>
<evidence type="ECO:0000259" key="3">
    <source>
        <dbReference type="Pfam" id="PF13808"/>
    </source>
</evidence>
<dbReference type="KEGG" id="aji:C0Z10_12895"/>
<dbReference type="Pfam" id="PF01609">
    <property type="entry name" value="DDE_Tnp_1"/>
    <property type="match status" value="1"/>
</dbReference>
<evidence type="ECO:0000313" key="7">
    <source>
        <dbReference type="Proteomes" id="UP000285875"/>
    </source>
</evidence>
<reference evidence="5" key="2">
    <citation type="journal article" date="2019" name="Microorganisms">
        <title>Red-Brown Pigmentation of Acidipropionibacterium jensenii Is Tied to Haemolytic Activity and cyl-Like Gene Cluster.</title>
        <authorList>
            <person name="Deptula P."/>
            <person name="Loivamaa I."/>
            <person name="Smolander O.P."/>
            <person name="Laine P."/>
            <person name="Roberts R.J."/>
            <person name="Piironen V."/>
            <person name="Paulin L."/>
            <person name="Savijoki K."/>
            <person name="Auvinen P."/>
            <person name="Varmanen P."/>
        </authorList>
    </citation>
    <scope>NUCLEOTIDE SEQUENCE</scope>
    <source>
        <strain evidence="5">JS280</strain>
    </source>
</reference>
<dbReference type="EMBL" id="CP025570">
    <property type="protein sequence ID" value="AZZ40919.1"/>
    <property type="molecule type" value="Genomic_DNA"/>
</dbReference>
<evidence type="ECO:0000256" key="1">
    <source>
        <dbReference type="SAM" id="SignalP"/>
    </source>
</evidence>
<protein>
    <submittedName>
        <fullName evidence="5">ISAs1 family transposase</fullName>
    </submittedName>
</protein>
<accession>A0A3Q9UFG8</accession>
<name>A0A3Q9UFG8_9ACTN</name>
<feature type="chain" id="PRO_5044084744" evidence="1">
    <location>
        <begin position="31"/>
        <end position="353"/>
    </location>
</feature>
<dbReference type="NCBIfam" id="NF033564">
    <property type="entry name" value="transpos_ISAs1"/>
    <property type="match status" value="1"/>
</dbReference>
<feature type="domain" description="H repeat-associated protein N-terminal" evidence="3">
    <location>
        <begin position="2"/>
        <end position="85"/>
    </location>
</feature>
<dbReference type="PANTHER" id="PTHR30298:SF0">
    <property type="entry name" value="PROTEIN YBFL-RELATED"/>
    <property type="match status" value="1"/>
</dbReference>
<reference evidence="7" key="1">
    <citation type="submission" date="2017-12" db="EMBL/GenBank/DDBJ databases">
        <title>Whole genome sequencing of Acidipropionibacterium jensenii strains JS279 and JS280.</title>
        <authorList>
            <person name="Deptula P."/>
            <person name="Laine P."/>
            <person name="Smolander O.-P."/>
            <person name="Paulin L."/>
            <person name="Auvinen P."/>
            <person name="Varmanen P."/>
        </authorList>
    </citation>
    <scope>NUCLEOTIDE SEQUENCE [LARGE SCALE GENOMIC DNA]</scope>
    <source>
        <strain evidence="7">JS280</strain>
    </source>
</reference>
<dbReference type="InterPro" id="IPR032806">
    <property type="entry name" value="YbfD_N"/>
</dbReference>
<sequence>MSRVPDPRKPRGTRYPLRGLLLLAVSAAMAGCRGFTATGEWAARLAASILEEFGLRAAPTESTLRKLFTHLDAAALDGQLCLYAWTRTTTIDERRIIAVDGKTLRGSRSAAARARHLVAALDHASGTVVAQEAVDAKSNEIPALPDLIAALGERAAGAVVTADALHTQTASAEAILTAGADYVFTVKANQPGLLAQLRAQPWKRVPAGHAETEKEHGRITRRALKVIQAPAGLGFPGAAQIAQLRRTVTRGTKKTVEVVYLITSASLPAASPARIAAWTRGHWGVENRLHWVRDVTFDEDRSQVRTGSAPQVMATIRNLAISIHRLDGATNIARATRHASWDPPATCTLLLTL</sequence>